<dbReference type="InterPro" id="IPR051531">
    <property type="entry name" value="N-acetyltransferase"/>
</dbReference>
<comment type="caution">
    <text evidence="2">The sequence shown here is derived from an EMBL/GenBank/DDBJ whole genome shotgun (WGS) entry which is preliminary data.</text>
</comment>
<dbReference type="GO" id="GO:0005737">
    <property type="term" value="C:cytoplasm"/>
    <property type="evidence" value="ECO:0007669"/>
    <property type="project" value="TreeGrafter"/>
</dbReference>
<dbReference type="EMBL" id="JAVDTR010000005">
    <property type="protein sequence ID" value="MDR6723610.1"/>
    <property type="molecule type" value="Genomic_DNA"/>
</dbReference>
<dbReference type="Gene3D" id="3.40.630.30">
    <property type="match status" value="1"/>
</dbReference>
<protein>
    <submittedName>
        <fullName evidence="2">RimJ/RimL family protein N-acetyltransferase</fullName>
    </submittedName>
</protein>
<dbReference type="PANTHER" id="PTHR43792">
    <property type="entry name" value="GNAT FAMILY, PUTATIVE (AFU_ORTHOLOGUE AFUA_3G00765)-RELATED-RELATED"/>
    <property type="match status" value="1"/>
</dbReference>
<proteinExistence type="predicted"/>
<gene>
    <name evidence="2" type="ORF">J2W91_002072</name>
</gene>
<dbReference type="InterPro" id="IPR016181">
    <property type="entry name" value="Acyl_CoA_acyltransferase"/>
</dbReference>
<evidence type="ECO:0000259" key="1">
    <source>
        <dbReference type="Pfam" id="PF13302"/>
    </source>
</evidence>
<feature type="domain" description="N-acetyltransferase" evidence="1">
    <location>
        <begin position="17"/>
        <end position="96"/>
    </location>
</feature>
<dbReference type="PANTHER" id="PTHR43792:SF9">
    <property type="entry name" value="RIBOSOMAL-PROTEIN-ALANINE ACETYLTRANSFERASE"/>
    <property type="match status" value="1"/>
</dbReference>
<dbReference type="RefSeq" id="WP_310138981.1">
    <property type="nucleotide sequence ID" value="NZ_JAVDTR010000005.1"/>
</dbReference>
<accession>A0AAP5H1L0</accession>
<dbReference type="GO" id="GO:0008999">
    <property type="term" value="F:protein-N-terminal-alanine acetyltransferase activity"/>
    <property type="evidence" value="ECO:0007669"/>
    <property type="project" value="TreeGrafter"/>
</dbReference>
<sequence>MPFKDAFITFPKLETERFILRELRSEDAKDYHIYLTDDEVIKYWGYKGPKNIETASKIFKRFENAFTRKEMITWGIATKEDDKIIGTCILNDFVRASMVGFVQEGLLRDYIFGEIITDTLVFSILKKDLIEGLLT</sequence>
<dbReference type="InterPro" id="IPR000182">
    <property type="entry name" value="GNAT_dom"/>
</dbReference>
<evidence type="ECO:0000313" key="2">
    <source>
        <dbReference type="EMBL" id="MDR6723610.1"/>
    </source>
</evidence>
<dbReference type="Proteomes" id="UP001254832">
    <property type="component" value="Unassembled WGS sequence"/>
</dbReference>
<dbReference type="Pfam" id="PF13302">
    <property type="entry name" value="Acetyltransf_3"/>
    <property type="match status" value="1"/>
</dbReference>
<dbReference type="AlphaFoldDB" id="A0AAP5H1L0"/>
<dbReference type="SUPFAM" id="SSF55729">
    <property type="entry name" value="Acyl-CoA N-acyltransferases (Nat)"/>
    <property type="match status" value="1"/>
</dbReference>
<evidence type="ECO:0000313" key="3">
    <source>
        <dbReference type="Proteomes" id="UP001254832"/>
    </source>
</evidence>
<name>A0AAP5H1L0_PAEAM</name>
<organism evidence="2 3">
    <name type="scientific">Paenibacillus amylolyticus</name>
    <dbReference type="NCBI Taxonomy" id="1451"/>
    <lineage>
        <taxon>Bacteria</taxon>
        <taxon>Bacillati</taxon>
        <taxon>Bacillota</taxon>
        <taxon>Bacilli</taxon>
        <taxon>Bacillales</taxon>
        <taxon>Paenibacillaceae</taxon>
        <taxon>Paenibacillus</taxon>
    </lineage>
</organism>
<reference evidence="2" key="1">
    <citation type="submission" date="2023-07" db="EMBL/GenBank/DDBJ databases">
        <title>Sorghum-associated microbial communities from plants grown in Nebraska, USA.</title>
        <authorList>
            <person name="Schachtman D."/>
        </authorList>
    </citation>
    <scope>NUCLEOTIDE SEQUENCE</scope>
    <source>
        <strain evidence="2">BE80</strain>
    </source>
</reference>